<dbReference type="SUPFAM" id="SSF56808">
    <property type="entry name" value="Ribosomal protein L1"/>
    <property type="match status" value="1"/>
</dbReference>
<dbReference type="Gene3D" id="3.40.50.790">
    <property type="match status" value="1"/>
</dbReference>
<dbReference type="PANTHER" id="PTHR36427:SF3">
    <property type="entry name" value="LARGE RIBOSOMAL SUBUNIT PROTEIN UL1M"/>
    <property type="match status" value="1"/>
</dbReference>
<evidence type="ECO:0000256" key="1">
    <source>
        <dbReference type="ARBA" id="ARBA00010531"/>
    </source>
</evidence>
<feature type="compositionally biased region" description="Acidic residues" evidence="4">
    <location>
        <begin position="342"/>
        <end position="352"/>
    </location>
</feature>
<dbReference type="InterPro" id="IPR023674">
    <property type="entry name" value="Ribosomal_uL1-like"/>
</dbReference>
<name>A0ABD1F672_HYPHA</name>
<keyword evidence="6" id="KW-1185">Reference proteome</keyword>
<dbReference type="AlphaFoldDB" id="A0ABD1F672"/>
<accession>A0ABD1F672</accession>
<dbReference type="Pfam" id="PF00687">
    <property type="entry name" value="Ribosomal_L1"/>
    <property type="match status" value="1"/>
</dbReference>
<dbReference type="GO" id="GO:1990904">
    <property type="term" value="C:ribonucleoprotein complex"/>
    <property type="evidence" value="ECO:0007669"/>
    <property type="project" value="UniProtKB-KW"/>
</dbReference>
<keyword evidence="3" id="KW-0687">Ribonucleoprotein</keyword>
<sequence>MNFGRILFKTRFPHVSNSLINRGVLSPIPDVNIQFRNYAARKGTRERKRKAKVKVEIQKVGFIPHNLRNREKMLASRPSKKFDDSMKRDPIDDVFAMRYYKWITYSFEEAVRAHRETHHPEIYNKPDANLYVTIELNMQGEKKTRFVDNFKRIAEIPHPFDHEEDRTLLVFAKDEVARQQASEAGAQLVGDVELIKQIQNGQVVLQDFQYFIAHPDILPELVVLRGVMKKKFPNPKAGTLDPDLKRVVKQFLHGINYQAIKDEYEKDFGQINAVIGPLTMSEQHLEANFAALINDVYDQKPRREGGFIRRCLLWSPPSREKLKIAHEIYLSNKEQSKNQKDEENEPEEAVAL</sequence>
<evidence type="ECO:0000256" key="2">
    <source>
        <dbReference type="ARBA" id="ARBA00022980"/>
    </source>
</evidence>
<dbReference type="InterPro" id="IPR028364">
    <property type="entry name" value="Ribosomal_uL1/biogenesis"/>
</dbReference>
<keyword evidence="2" id="KW-0689">Ribosomal protein</keyword>
<evidence type="ECO:0000313" key="6">
    <source>
        <dbReference type="Proteomes" id="UP001566132"/>
    </source>
</evidence>
<dbReference type="PANTHER" id="PTHR36427">
    <property type="entry name" value="54S RIBOSOMAL PROTEIN L1, MITOCHONDRIAL"/>
    <property type="match status" value="1"/>
</dbReference>
<dbReference type="CDD" id="cd00403">
    <property type="entry name" value="Ribosomal_L1"/>
    <property type="match status" value="1"/>
</dbReference>
<evidence type="ECO:0000313" key="5">
    <source>
        <dbReference type="EMBL" id="KAL1509653.1"/>
    </source>
</evidence>
<dbReference type="Proteomes" id="UP001566132">
    <property type="component" value="Unassembled WGS sequence"/>
</dbReference>
<dbReference type="Gene3D" id="3.30.190.20">
    <property type="match status" value="1"/>
</dbReference>
<evidence type="ECO:0000256" key="4">
    <source>
        <dbReference type="SAM" id="MobiDB-lite"/>
    </source>
</evidence>
<dbReference type="InterPro" id="IPR016095">
    <property type="entry name" value="Ribosomal_uL1_3-a/b-sand"/>
</dbReference>
<proteinExistence type="inferred from homology"/>
<gene>
    <name evidence="5" type="ORF">ABEB36_004359</name>
</gene>
<evidence type="ECO:0008006" key="7">
    <source>
        <dbReference type="Google" id="ProtNLM"/>
    </source>
</evidence>
<dbReference type="GO" id="GO:0005840">
    <property type="term" value="C:ribosome"/>
    <property type="evidence" value="ECO:0007669"/>
    <property type="project" value="UniProtKB-KW"/>
</dbReference>
<organism evidence="5 6">
    <name type="scientific">Hypothenemus hampei</name>
    <name type="common">Coffee berry borer</name>
    <dbReference type="NCBI Taxonomy" id="57062"/>
    <lineage>
        <taxon>Eukaryota</taxon>
        <taxon>Metazoa</taxon>
        <taxon>Ecdysozoa</taxon>
        <taxon>Arthropoda</taxon>
        <taxon>Hexapoda</taxon>
        <taxon>Insecta</taxon>
        <taxon>Pterygota</taxon>
        <taxon>Neoptera</taxon>
        <taxon>Endopterygota</taxon>
        <taxon>Coleoptera</taxon>
        <taxon>Polyphaga</taxon>
        <taxon>Cucujiformia</taxon>
        <taxon>Curculionidae</taxon>
        <taxon>Scolytinae</taxon>
        <taxon>Hypothenemus</taxon>
    </lineage>
</organism>
<comment type="caution">
    <text evidence="5">The sequence shown here is derived from an EMBL/GenBank/DDBJ whole genome shotgun (WGS) entry which is preliminary data.</text>
</comment>
<evidence type="ECO:0000256" key="3">
    <source>
        <dbReference type="ARBA" id="ARBA00023274"/>
    </source>
</evidence>
<protein>
    <recommendedName>
        <fullName evidence="7">39S ribosomal protein L1, mitochondrial</fullName>
    </recommendedName>
</protein>
<dbReference type="EMBL" id="JBDJPC010000003">
    <property type="protein sequence ID" value="KAL1509653.1"/>
    <property type="molecule type" value="Genomic_DNA"/>
</dbReference>
<comment type="similarity">
    <text evidence="1">Belongs to the universal ribosomal protein uL1 family.</text>
</comment>
<feature type="region of interest" description="Disordered" evidence="4">
    <location>
        <begin position="333"/>
        <end position="352"/>
    </location>
</feature>
<reference evidence="5 6" key="1">
    <citation type="submission" date="2024-05" db="EMBL/GenBank/DDBJ databases">
        <title>Genetic variation in Jamaican populations of the coffee berry borer (Hypothenemus hampei).</title>
        <authorList>
            <person name="Errbii M."/>
            <person name="Myrie A."/>
        </authorList>
    </citation>
    <scope>NUCLEOTIDE SEQUENCE [LARGE SCALE GENOMIC DNA]</scope>
    <source>
        <strain evidence="5">JA-Hopewell-2020-01-JO</strain>
        <tissue evidence="5">Whole body</tissue>
    </source>
</reference>